<dbReference type="InterPro" id="IPR003713">
    <property type="entry name" value="FliS"/>
</dbReference>
<evidence type="ECO:0000256" key="6">
    <source>
        <dbReference type="PIRNR" id="PIRNR039090"/>
    </source>
</evidence>
<evidence type="ECO:0000313" key="7">
    <source>
        <dbReference type="EMBL" id="QTL96925.1"/>
    </source>
</evidence>
<keyword evidence="7" id="KW-0966">Cell projection</keyword>
<evidence type="ECO:0000256" key="2">
    <source>
        <dbReference type="ARBA" id="ARBA00008787"/>
    </source>
</evidence>
<evidence type="ECO:0000313" key="8">
    <source>
        <dbReference type="Proteomes" id="UP000665020"/>
    </source>
</evidence>
<name>A0A8A7KA06_9FIRM</name>
<keyword evidence="5" id="KW-0143">Chaperone</keyword>
<reference evidence="7" key="1">
    <citation type="submission" date="2019-12" db="EMBL/GenBank/DDBJ databases">
        <authorList>
            <person name="zhang j."/>
            <person name="sun C.M."/>
        </authorList>
    </citation>
    <scope>NUCLEOTIDE SEQUENCE</scope>
    <source>
        <strain evidence="7">NS-1</strain>
    </source>
</reference>
<keyword evidence="8" id="KW-1185">Reference proteome</keyword>
<dbReference type="PANTHER" id="PTHR34773:SF1">
    <property type="entry name" value="FLAGELLAR SECRETION CHAPERONE FLIS"/>
    <property type="match status" value="1"/>
</dbReference>
<evidence type="ECO:0000256" key="5">
    <source>
        <dbReference type="ARBA" id="ARBA00023186"/>
    </source>
</evidence>
<dbReference type="PIRSF" id="PIRSF039090">
    <property type="entry name" value="Flis"/>
    <property type="match status" value="1"/>
</dbReference>
<keyword evidence="7" id="KW-0969">Cilium</keyword>
<dbReference type="Pfam" id="PF02561">
    <property type="entry name" value="FliS"/>
    <property type="match status" value="1"/>
</dbReference>
<gene>
    <name evidence="7" type="primary">fliS</name>
    <name evidence="7" type="ORF">GM661_02505</name>
</gene>
<organism evidence="7 8">
    <name type="scientific">Iocasia fonsfrigidae</name>
    <dbReference type="NCBI Taxonomy" id="2682810"/>
    <lineage>
        <taxon>Bacteria</taxon>
        <taxon>Bacillati</taxon>
        <taxon>Bacillota</taxon>
        <taxon>Clostridia</taxon>
        <taxon>Halanaerobiales</taxon>
        <taxon>Halanaerobiaceae</taxon>
        <taxon>Iocasia</taxon>
    </lineage>
</organism>
<comment type="subcellular location">
    <subcellularLocation>
        <location evidence="1 6">Cytoplasm</location>
        <location evidence="1 6">Cytosol</location>
    </subcellularLocation>
</comment>
<keyword evidence="7" id="KW-0282">Flagellum</keyword>
<dbReference type="RefSeq" id="WP_230868595.1">
    <property type="nucleotide sequence ID" value="NZ_CP046640.1"/>
</dbReference>
<dbReference type="GO" id="GO:0044780">
    <property type="term" value="P:bacterial-type flagellum assembly"/>
    <property type="evidence" value="ECO:0007669"/>
    <property type="project" value="InterPro"/>
</dbReference>
<dbReference type="AlphaFoldDB" id="A0A8A7KA06"/>
<sequence>MSVNPYQKYKNAQYETASPEQLLLMLYNGAIKFAGQARTALEEKNIEVANNKLKKTQDVINELMVSLDLDQGGEIASNLYSLYEYMNRRLIQANIRKDPKIVDEVVGLLSEIKESWEEVITKMRQGTIQSAGGLNIEG</sequence>
<evidence type="ECO:0000256" key="4">
    <source>
        <dbReference type="ARBA" id="ARBA00022795"/>
    </source>
</evidence>
<dbReference type="InterPro" id="IPR036584">
    <property type="entry name" value="FliS_sf"/>
</dbReference>
<comment type="similarity">
    <text evidence="2 6">Belongs to the FliS family.</text>
</comment>
<dbReference type="Proteomes" id="UP000665020">
    <property type="component" value="Chromosome"/>
</dbReference>
<dbReference type="GO" id="GO:0005829">
    <property type="term" value="C:cytosol"/>
    <property type="evidence" value="ECO:0007669"/>
    <property type="project" value="UniProtKB-SubCell"/>
</dbReference>
<evidence type="ECO:0000256" key="3">
    <source>
        <dbReference type="ARBA" id="ARBA00022490"/>
    </source>
</evidence>
<keyword evidence="4 6" id="KW-1005">Bacterial flagellum biogenesis</keyword>
<dbReference type="NCBIfam" id="TIGR00208">
    <property type="entry name" value="fliS"/>
    <property type="match status" value="1"/>
</dbReference>
<dbReference type="GO" id="GO:0071973">
    <property type="term" value="P:bacterial-type flagellum-dependent cell motility"/>
    <property type="evidence" value="ECO:0007669"/>
    <property type="project" value="TreeGrafter"/>
</dbReference>
<dbReference type="Gene3D" id="1.20.120.340">
    <property type="entry name" value="Flagellar protein FliS"/>
    <property type="match status" value="1"/>
</dbReference>
<evidence type="ECO:0000256" key="1">
    <source>
        <dbReference type="ARBA" id="ARBA00004514"/>
    </source>
</evidence>
<dbReference type="PANTHER" id="PTHR34773">
    <property type="entry name" value="FLAGELLAR SECRETION CHAPERONE FLIS"/>
    <property type="match status" value="1"/>
</dbReference>
<dbReference type="KEGG" id="ifn:GM661_02505"/>
<proteinExistence type="inferred from homology"/>
<keyword evidence="3 6" id="KW-0963">Cytoplasm</keyword>
<protein>
    <recommendedName>
        <fullName evidence="6">Flagellar secretion chaperone FliS</fullName>
    </recommendedName>
</protein>
<dbReference type="SUPFAM" id="SSF101116">
    <property type="entry name" value="Flagellar export chaperone FliS"/>
    <property type="match status" value="1"/>
</dbReference>
<accession>A0A8A7KA06</accession>
<dbReference type="CDD" id="cd16098">
    <property type="entry name" value="FliS"/>
    <property type="match status" value="1"/>
</dbReference>
<dbReference type="EMBL" id="CP046640">
    <property type="protein sequence ID" value="QTL96925.1"/>
    <property type="molecule type" value="Genomic_DNA"/>
</dbReference>